<name>A0ABU6SC39_9FABA</name>
<organism evidence="1 2">
    <name type="scientific">Stylosanthes scabra</name>
    <dbReference type="NCBI Taxonomy" id="79078"/>
    <lineage>
        <taxon>Eukaryota</taxon>
        <taxon>Viridiplantae</taxon>
        <taxon>Streptophyta</taxon>
        <taxon>Embryophyta</taxon>
        <taxon>Tracheophyta</taxon>
        <taxon>Spermatophyta</taxon>
        <taxon>Magnoliopsida</taxon>
        <taxon>eudicotyledons</taxon>
        <taxon>Gunneridae</taxon>
        <taxon>Pentapetalae</taxon>
        <taxon>rosids</taxon>
        <taxon>fabids</taxon>
        <taxon>Fabales</taxon>
        <taxon>Fabaceae</taxon>
        <taxon>Papilionoideae</taxon>
        <taxon>50 kb inversion clade</taxon>
        <taxon>dalbergioids sensu lato</taxon>
        <taxon>Dalbergieae</taxon>
        <taxon>Pterocarpus clade</taxon>
        <taxon>Stylosanthes</taxon>
    </lineage>
</organism>
<comment type="caution">
    <text evidence="1">The sequence shown here is derived from an EMBL/GenBank/DDBJ whole genome shotgun (WGS) entry which is preliminary data.</text>
</comment>
<dbReference type="EMBL" id="JASCZI010060557">
    <property type="protein sequence ID" value="MED6133872.1"/>
    <property type="molecule type" value="Genomic_DNA"/>
</dbReference>
<gene>
    <name evidence="1" type="ORF">PIB30_032335</name>
</gene>
<proteinExistence type="predicted"/>
<evidence type="ECO:0000313" key="1">
    <source>
        <dbReference type="EMBL" id="MED6133872.1"/>
    </source>
</evidence>
<keyword evidence="2" id="KW-1185">Reference proteome</keyword>
<evidence type="ECO:0000313" key="2">
    <source>
        <dbReference type="Proteomes" id="UP001341840"/>
    </source>
</evidence>
<protein>
    <submittedName>
        <fullName evidence="1">Uncharacterized protein</fullName>
    </submittedName>
</protein>
<reference evidence="1 2" key="1">
    <citation type="journal article" date="2023" name="Plants (Basel)">
        <title>Bridging the Gap: Combining Genomics and Transcriptomics Approaches to Understand Stylosanthes scabra, an Orphan Legume from the Brazilian Caatinga.</title>
        <authorList>
            <person name="Ferreira-Neto J.R.C."/>
            <person name="da Silva M.D."/>
            <person name="Binneck E."/>
            <person name="de Melo N.F."/>
            <person name="da Silva R.H."/>
            <person name="de Melo A.L.T.M."/>
            <person name="Pandolfi V."/>
            <person name="Bustamante F.O."/>
            <person name="Brasileiro-Vidal A.C."/>
            <person name="Benko-Iseppon A.M."/>
        </authorList>
    </citation>
    <scope>NUCLEOTIDE SEQUENCE [LARGE SCALE GENOMIC DNA]</scope>
    <source>
        <tissue evidence="1">Leaves</tissue>
    </source>
</reference>
<accession>A0ABU6SC39</accession>
<sequence length="74" mass="8306">MVVLIQKNALIAQTESEFLKEFEHAEELSKAIEPGNTDTRCNGGEFPICPCFWGTWGYPEITFYNMGKVGALFS</sequence>
<dbReference type="Proteomes" id="UP001341840">
    <property type="component" value="Unassembled WGS sequence"/>
</dbReference>